<evidence type="ECO:0008006" key="3">
    <source>
        <dbReference type="Google" id="ProtNLM"/>
    </source>
</evidence>
<dbReference type="Proteomes" id="UP000007322">
    <property type="component" value="Chromosome 4"/>
</dbReference>
<dbReference type="InParanoid" id="G2QGA7"/>
<dbReference type="OrthoDB" id="4662630at2759"/>
<organism evidence="1 2">
    <name type="scientific">Thermothelomyces thermophilus (strain ATCC 42464 / BCRC 31852 / DSM 1799)</name>
    <name type="common">Sporotrichum thermophile</name>
    <dbReference type="NCBI Taxonomy" id="573729"/>
    <lineage>
        <taxon>Eukaryota</taxon>
        <taxon>Fungi</taxon>
        <taxon>Dikarya</taxon>
        <taxon>Ascomycota</taxon>
        <taxon>Pezizomycotina</taxon>
        <taxon>Sordariomycetes</taxon>
        <taxon>Sordariomycetidae</taxon>
        <taxon>Sordariales</taxon>
        <taxon>Chaetomiaceae</taxon>
        <taxon>Thermothelomyces</taxon>
    </lineage>
</organism>
<evidence type="ECO:0000313" key="2">
    <source>
        <dbReference type="Proteomes" id="UP000007322"/>
    </source>
</evidence>
<accession>G2QGA7</accession>
<dbReference type="AlphaFoldDB" id="G2QGA7"/>
<keyword evidence="2" id="KW-1185">Reference proteome</keyword>
<dbReference type="EMBL" id="CP003005">
    <property type="protein sequence ID" value="AEO59367.1"/>
    <property type="molecule type" value="Genomic_DNA"/>
</dbReference>
<evidence type="ECO:0000313" key="1">
    <source>
        <dbReference type="EMBL" id="AEO59367.1"/>
    </source>
</evidence>
<dbReference type="STRING" id="573729.G2QGA7"/>
<proteinExistence type="predicted"/>
<dbReference type="eggNOG" id="ENOG502SIQT">
    <property type="taxonomic scope" value="Eukaryota"/>
</dbReference>
<sequence length="339" mass="36746">MYSTATELLRGGKLNFRTSSSSITGNEIRYNDPDCRPGMRCTRIEACDDPGTAPTLSADKKHFACCLEGQQLLGSPDTAFDCCAGGHDLVGSAATGYRCCPIGYTYDGQLCRELCKNGKQLVDGKCVCPEGTVEAADGTCRQARPPKPDCSSGLETGKCHTFTSENGDRLGLHNDGVYYATKDSIAHRYGKFQLCKDEKCTPGLAINPSDKTYIRDIYGDVTTGANAGMWLNNAKNGRHIGRTKAFDQAGEFALSKWPCGKYCLGGFRHGLGPACPAQTPALTFYTQDPQMCVPFELTEVPCDIKSDANNCIWTNGDQCCDKVDCSWRRRGGDSGHKCH</sequence>
<reference evidence="1 2" key="1">
    <citation type="journal article" date="2011" name="Nat. Biotechnol.">
        <title>Comparative genomic analysis of the thermophilic biomass-degrading fungi Myceliophthora thermophila and Thielavia terrestris.</title>
        <authorList>
            <person name="Berka R.M."/>
            <person name="Grigoriev I.V."/>
            <person name="Otillar R."/>
            <person name="Salamov A."/>
            <person name="Grimwood J."/>
            <person name="Reid I."/>
            <person name="Ishmael N."/>
            <person name="John T."/>
            <person name="Darmond C."/>
            <person name="Moisan M.-C."/>
            <person name="Henrissat B."/>
            <person name="Coutinho P.M."/>
            <person name="Lombard V."/>
            <person name="Natvig D.O."/>
            <person name="Lindquist E."/>
            <person name="Schmutz J."/>
            <person name="Lucas S."/>
            <person name="Harris P."/>
            <person name="Powlowski J."/>
            <person name="Bellemare A."/>
            <person name="Taylor D."/>
            <person name="Butler G."/>
            <person name="de Vries R.P."/>
            <person name="Allijn I.E."/>
            <person name="van den Brink J."/>
            <person name="Ushinsky S."/>
            <person name="Storms R."/>
            <person name="Powell A.J."/>
            <person name="Paulsen I.T."/>
            <person name="Elbourne L.D.H."/>
            <person name="Baker S.E."/>
            <person name="Magnuson J."/>
            <person name="LaBoissiere S."/>
            <person name="Clutterbuck A.J."/>
            <person name="Martinez D."/>
            <person name="Wogulis M."/>
            <person name="de Leon A.L."/>
            <person name="Rey M.W."/>
            <person name="Tsang A."/>
        </authorList>
    </citation>
    <scope>NUCLEOTIDE SEQUENCE [LARGE SCALE GENOMIC DNA]</scope>
    <source>
        <strain evidence="2">ATCC 42464 / BCRC 31852 / DSM 1799</strain>
    </source>
</reference>
<protein>
    <recommendedName>
        <fullName evidence="3">Cysteine-rich secreted protein</fullName>
    </recommendedName>
</protein>
<dbReference type="OMA" id="DCCAEGH"/>
<name>G2QGA7_THET4</name>
<gene>
    <name evidence="1" type="ORF">MYCTH_102297</name>
</gene>
<dbReference type="GeneID" id="11506140"/>
<dbReference type="VEuPathDB" id="FungiDB:MYCTH_102297"/>
<dbReference type="RefSeq" id="XP_003664612.1">
    <property type="nucleotide sequence ID" value="XM_003664564.1"/>
</dbReference>
<dbReference type="HOGENOM" id="CLU_045407_0_0_1"/>
<dbReference type="KEGG" id="mtm:MYCTH_102297"/>